<gene>
    <name evidence="3" type="ORF">HHU12_24995</name>
</gene>
<dbReference type="Pfam" id="PF03544">
    <property type="entry name" value="TonB_C"/>
    <property type="match status" value="1"/>
</dbReference>
<evidence type="ECO:0000259" key="2">
    <source>
        <dbReference type="Pfam" id="PF03544"/>
    </source>
</evidence>
<reference evidence="3 4" key="1">
    <citation type="submission" date="2020-04" db="EMBL/GenBank/DDBJ databases">
        <title>Flammeovirga sp. SR4, a novel species isolated from seawater.</title>
        <authorList>
            <person name="Wang X."/>
        </authorList>
    </citation>
    <scope>NUCLEOTIDE SEQUENCE [LARGE SCALE GENOMIC DNA]</scope>
    <source>
        <strain evidence="3 4">ATCC 23126</strain>
    </source>
</reference>
<keyword evidence="1" id="KW-0732">Signal</keyword>
<dbReference type="RefSeq" id="WP_169659467.1">
    <property type="nucleotide sequence ID" value="NZ_JABANE010000091.1"/>
</dbReference>
<dbReference type="Gene3D" id="3.30.1150.10">
    <property type="match status" value="1"/>
</dbReference>
<dbReference type="GO" id="GO:0055085">
    <property type="term" value="P:transmembrane transport"/>
    <property type="evidence" value="ECO:0007669"/>
    <property type="project" value="InterPro"/>
</dbReference>
<protein>
    <recommendedName>
        <fullName evidence="2">TonB C-terminal domain-containing protein</fullName>
    </recommendedName>
</protein>
<dbReference type="SUPFAM" id="SSF74653">
    <property type="entry name" value="TolA/TonB C-terminal domain"/>
    <property type="match status" value="1"/>
</dbReference>
<evidence type="ECO:0000313" key="4">
    <source>
        <dbReference type="Proteomes" id="UP000576082"/>
    </source>
</evidence>
<feature type="chain" id="PRO_5031118513" description="TonB C-terminal domain-containing protein" evidence="1">
    <location>
        <begin position="19"/>
        <end position="143"/>
    </location>
</feature>
<organism evidence="3 4">
    <name type="scientific">Flammeovirga aprica JL-4</name>
    <dbReference type="NCBI Taxonomy" id="694437"/>
    <lineage>
        <taxon>Bacteria</taxon>
        <taxon>Pseudomonadati</taxon>
        <taxon>Bacteroidota</taxon>
        <taxon>Cytophagia</taxon>
        <taxon>Cytophagales</taxon>
        <taxon>Flammeovirgaceae</taxon>
        <taxon>Flammeovirga</taxon>
    </lineage>
</organism>
<feature type="signal peptide" evidence="1">
    <location>
        <begin position="1"/>
        <end position="18"/>
    </location>
</feature>
<dbReference type="Proteomes" id="UP000576082">
    <property type="component" value="Unassembled WGS sequence"/>
</dbReference>
<name>A0A7X9XBZ4_9BACT</name>
<dbReference type="AlphaFoldDB" id="A0A7X9XBZ4"/>
<evidence type="ECO:0000256" key="1">
    <source>
        <dbReference type="SAM" id="SignalP"/>
    </source>
</evidence>
<accession>A0A7X9XBZ4</accession>
<dbReference type="InterPro" id="IPR037682">
    <property type="entry name" value="TonB_C"/>
</dbReference>
<feature type="domain" description="TonB C-terminal" evidence="2">
    <location>
        <begin position="81"/>
        <end position="138"/>
    </location>
</feature>
<keyword evidence="4" id="KW-1185">Reference proteome</keyword>
<comment type="caution">
    <text evidence="3">The sequence shown here is derived from an EMBL/GenBank/DDBJ whole genome shotgun (WGS) entry which is preliminary data.</text>
</comment>
<evidence type="ECO:0000313" key="3">
    <source>
        <dbReference type="EMBL" id="NME71246.1"/>
    </source>
</evidence>
<dbReference type="EMBL" id="JABANE010000091">
    <property type="protein sequence ID" value="NME71246.1"/>
    <property type="molecule type" value="Genomic_DNA"/>
</dbReference>
<sequence length="143" mass="16245">MRLIIPILLCFCSLTSFGQINSDNTNQGASKITSAKADSLENLEQWKSDPEFPGGPTALSKFLNDHIEIDGEDLGDQRQKKVFVMFTITENGNIEDVMVLKGISEKMDKKIKEIFQIMPLWKPAYLYGKPVRSRYSYPLLIKL</sequence>
<proteinExistence type="predicted"/>